<dbReference type="EMBL" id="MWBO01000031">
    <property type="protein sequence ID" value="OQA52421.1"/>
    <property type="molecule type" value="Genomic_DNA"/>
</dbReference>
<proteinExistence type="predicted"/>
<organism evidence="1">
    <name type="scientific">candidate division WS2 bacterium ADurb.Bin280</name>
    <dbReference type="NCBI Taxonomy" id="1852829"/>
    <lineage>
        <taxon>Bacteria</taxon>
        <taxon>candidate division WS2</taxon>
    </lineage>
</organism>
<dbReference type="AlphaFoldDB" id="A0A1V5SE05"/>
<accession>A0A1V5SE05</accession>
<gene>
    <name evidence="1" type="ORF">BWY43_00488</name>
</gene>
<name>A0A1V5SE05_9BACT</name>
<reference evidence="1" key="1">
    <citation type="submission" date="2017-02" db="EMBL/GenBank/DDBJ databases">
        <title>Delving into the versatile metabolic prowess of the omnipresent phylum Bacteroidetes.</title>
        <authorList>
            <person name="Nobu M.K."/>
            <person name="Mei R."/>
            <person name="Narihiro T."/>
            <person name="Kuroda K."/>
            <person name="Liu W.-T."/>
        </authorList>
    </citation>
    <scope>NUCLEOTIDE SEQUENCE</scope>
    <source>
        <strain evidence="1">ADurb.Bin280</strain>
    </source>
</reference>
<dbReference type="Proteomes" id="UP000485367">
    <property type="component" value="Unassembled WGS sequence"/>
</dbReference>
<comment type="caution">
    <text evidence="1">The sequence shown here is derived from an EMBL/GenBank/DDBJ whole genome shotgun (WGS) entry which is preliminary data.</text>
</comment>
<protein>
    <submittedName>
        <fullName evidence="1">Uncharacterized protein</fullName>
    </submittedName>
</protein>
<sequence>MGETPNPSEGQGLSDQEVEFNRQAIDVALEEAKSSRLNFFAMADENGQPLEGDVSSKKSSIEYIDEACTLCYDMDQRQFDSLLSIIDDAGRCPKYQGEIEQLKKLFFGQLDRLYDRASNLEGYQTGFMALARSFYCTKTESPDDHRINEEIENKFAALFMHYYADPEDKYLLRDLKPSHPEDIAFYIDNIESAGEYPPISQDYAKDFCYELDSYRSTDRSSEYLCEILSHVELLGALAGSDNQEINESLEKFLKRYDLDWGGLKKSWLTTYPDQRRSRHIGENLLSIETLEDLHPGICKVLNHEFGIEFFSRYPVELLIGQYEKRDHHSPYGIILFPKSDWNGGLYSKKIFENLANRYQMGNFTVRIVEGGGKFEVAKRLAGLERRYGKQNKISFAIIGGHGTHSSIQFGTPREVIMKDYNAYFDENYESFDYERYRLDQEAQEIIQHAHILNIQDLFGRGVARMGSFLAENPVIILSSCSTGQSEGIGKQMSSLYGAKLVAPDRPTSISKIEPIVQGDSIDFVVDYCERGSKQEFIFGENTNDPRKL</sequence>
<evidence type="ECO:0000313" key="1">
    <source>
        <dbReference type="EMBL" id="OQA52421.1"/>
    </source>
</evidence>